<keyword evidence="3" id="KW-1185">Reference proteome</keyword>
<protein>
    <submittedName>
        <fullName evidence="2">Ribonuclease H-like domain-containing protein</fullName>
    </submittedName>
</protein>
<reference evidence="2" key="1">
    <citation type="submission" date="2023-03" db="EMBL/GenBank/DDBJ databases">
        <title>Massive genome expansion in bonnet fungi (Mycena s.s.) driven by repeated elements and novel gene families across ecological guilds.</title>
        <authorList>
            <consortium name="Lawrence Berkeley National Laboratory"/>
            <person name="Harder C.B."/>
            <person name="Miyauchi S."/>
            <person name="Viragh M."/>
            <person name="Kuo A."/>
            <person name="Thoen E."/>
            <person name="Andreopoulos B."/>
            <person name="Lu D."/>
            <person name="Skrede I."/>
            <person name="Drula E."/>
            <person name="Henrissat B."/>
            <person name="Morin E."/>
            <person name="Kohler A."/>
            <person name="Barry K."/>
            <person name="LaButti K."/>
            <person name="Morin E."/>
            <person name="Salamov A."/>
            <person name="Lipzen A."/>
            <person name="Mereny Z."/>
            <person name="Hegedus B."/>
            <person name="Baldrian P."/>
            <person name="Stursova M."/>
            <person name="Weitz H."/>
            <person name="Taylor A."/>
            <person name="Grigoriev I.V."/>
            <person name="Nagy L.G."/>
            <person name="Martin F."/>
            <person name="Kauserud H."/>
        </authorList>
    </citation>
    <scope>NUCLEOTIDE SEQUENCE</scope>
    <source>
        <strain evidence="2">CBHHK002</strain>
    </source>
</reference>
<accession>A0AAD7ANY2</accession>
<organism evidence="2 3">
    <name type="scientific">Mycena albidolilacea</name>
    <dbReference type="NCBI Taxonomy" id="1033008"/>
    <lineage>
        <taxon>Eukaryota</taxon>
        <taxon>Fungi</taxon>
        <taxon>Dikarya</taxon>
        <taxon>Basidiomycota</taxon>
        <taxon>Agaricomycotina</taxon>
        <taxon>Agaricomycetes</taxon>
        <taxon>Agaricomycetidae</taxon>
        <taxon>Agaricales</taxon>
        <taxon>Marasmiineae</taxon>
        <taxon>Mycenaceae</taxon>
        <taxon>Mycena</taxon>
    </lineage>
</organism>
<name>A0AAD7ANY2_9AGAR</name>
<evidence type="ECO:0000313" key="2">
    <source>
        <dbReference type="EMBL" id="KAJ7363109.1"/>
    </source>
</evidence>
<dbReference type="InterPro" id="IPR012337">
    <property type="entry name" value="RNaseH-like_sf"/>
</dbReference>
<dbReference type="AlphaFoldDB" id="A0AAD7ANY2"/>
<feature type="region of interest" description="Disordered" evidence="1">
    <location>
        <begin position="147"/>
        <end position="206"/>
    </location>
</feature>
<feature type="compositionally biased region" description="Basic and acidic residues" evidence="1">
    <location>
        <begin position="148"/>
        <end position="178"/>
    </location>
</feature>
<evidence type="ECO:0000256" key="1">
    <source>
        <dbReference type="SAM" id="MobiDB-lite"/>
    </source>
</evidence>
<evidence type="ECO:0000313" key="3">
    <source>
        <dbReference type="Proteomes" id="UP001218218"/>
    </source>
</evidence>
<sequence>MSGSGATYYDEELKYLYRLLKNLPDVIPEGNAHDFTNYVPDPQKTKDFGCTKSVVSQALKSSFGWRGTPTGETMTVSFKSRGPPLEEVVTVLRHHITGNGGMNLLLTKWVDDLTAGAIQVIEEAGERLPRPIQTSVAKRLLEDEAVEEQARKKQKSDGKAEKAAARERAAFAKKRTEQGAKNWPFDDLEDDTLPDEHSGRGAPKSSLLDNLVRSCHSIKSPSMRRVRCTGDGCFESWAQPRTSTRILPHAAHCKYLSNELREQALAANAGQSLGSKVAAAEGKPDPFSKFKDAGLQSKKTQREAHVAKTNLLTLNLICAAGIPPSIVDNPAFRALANHLEPNNGIVVGSTFSSAHIPAEAARVTLLSINELKQHYNLSLGFDGGTTKGKQSIYTVHVTTADREVYLIKGDEASGFSHTGAHICKLILGVMDAIGRERFSSLGSDSTGNTKHGRELAQDEVPTVLLVPDPNHHLSLTIKDICKIDYFQDVSTVPFQALRVILEINKGLETVGKTRFGTLYWAGYALQRCIPGISELIQSGVIDVDSSDKLAWFKQMRTFQNFVLELQQLCCILEPIARAIKCLEGLEVTVGDIWKFYVAITAVLHDLFTKDETLSIPKSVRDEVSAIVNKRYDEMIHGPSGDLFLSGFFLDPEHVKSPLLFKSSANQLSTSTLFIENPSAVRNSDQDLRDSMPSYSKVGLFLFDVLAKELKGSRRPPEIAHYPSTAAVMVAYKHQFEAYTRQHPPFSVRSQEWFKPMQYWRSLAEHAEAGVLAVRELISIKIFSILGNSMPEKRTVSRFTRIDSTDRASQDASTIVAQTMIYQHLRRQARAAGELVCYQLLGIQCASNLILRSLHRPPNLRPSIGEVSRPSSFQLRGHRVPCHRLS</sequence>
<dbReference type="SUPFAM" id="SSF53098">
    <property type="entry name" value="Ribonuclease H-like"/>
    <property type="match status" value="1"/>
</dbReference>
<proteinExistence type="predicted"/>
<dbReference type="EMBL" id="JARIHO010000004">
    <property type="protein sequence ID" value="KAJ7363109.1"/>
    <property type="molecule type" value="Genomic_DNA"/>
</dbReference>
<dbReference type="Proteomes" id="UP001218218">
    <property type="component" value="Unassembled WGS sequence"/>
</dbReference>
<gene>
    <name evidence="2" type="ORF">DFH08DRAFT_767401</name>
</gene>
<comment type="caution">
    <text evidence="2">The sequence shown here is derived from an EMBL/GenBank/DDBJ whole genome shotgun (WGS) entry which is preliminary data.</text>
</comment>